<dbReference type="NCBIfam" id="TIGR00829">
    <property type="entry name" value="FRU"/>
    <property type="match status" value="1"/>
</dbReference>
<evidence type="ECO:0000256" key="8">
    <source>
        <dbReference type="ARBA" id="ARBA00022679"/>
    </source>
</evidence>
<feature type="domain" description="PTS EIIC type-2" evidence="16">
    <location>
        <begin position="240"/>
        <end position="575"/>
    </location>
</feature>
<evidence type="ECO:0000256" key="12">
    <source>
        <dbReference type="ARBA" id="ARBA00022989"/>
    </source>
</evidence>
<dbReference type="Pfam" id="PF02302">
    <property type="entry name" value="PTS_IIB"/>
    <property type="match status" value="2"/>
</dbReference>
<comment type="subcellular location">
    <subcellularLocation>
        <location evidence="2">Cell inner membrane</location>
        <topology evidence="2">Multi-pass membrane protein</topology>
    </subcellularLocation>
</comment>
<evidence type="ECO:0000313" key="17">
    <source>
        <dbReference type="EMBL" id="MFH0266949.1"/>
    </source>
</evidence>
<evidence type="ECO:0000256" key="10">
    <source>
        <dbReference type="ARBA" id="ARBA00022692"/>
    </source>
</evidence>
<dbReference type="InterPro" id="IPR003353">
    <property type="entry name" value="PTS_IIB_fruc"/>
</dbReference>
<keyword evidence="4" id="KW-0813">Transport</keyword>
<dbReference type="PROSITE" id="PS51099">
    <property type="entry name" value="PTS_EIIB_TYPE_2"/>
    <property type="match status" value="2"/>
</dbReference>
<accession>A0ABW7J1C5</accession>
<dbReference type="Proteomes" id="UP001607151">
    <property type="component" value="Unassembled WGS sequence"/>
</dbReference>
<sequence length="576" mass="59230">MNIAIITACPSGVANSVIAAGVLEQAAKALNWNANVECQSSVIPQQPLSQQQIDDADVIVIAANTPVDTTRFSGKKVYQGDINSSINDAQTWLENAVKQATILEQGSAPIAEAASSTKTAKIVAITACPTGVAHTFMAAEALEETGAKLGHQIKVETRGSVGAKNQLTEQDIAEADLVIIAADIEVPLDRFAGKPLYKTSTGLALKKTEQEFAKAFEQATPHQAGQQSSASSSSEEKAGVYKHLMTGVSHMLPLVVAGGLAIALSFVFGIEAFKEEGTLAAALMTIGGGSAFALMIPVLAGFIAFSIADRPGLAPGLIGGMLASSTGAGFIGGIIAGFLAGYTAKFIADKVKLPQSMEALKPILIIPLLASLFTGLVMIYVVGGPVSGIMTAMTEFLNNMGSANAVLLGIILGCMMCFDLGGPINKAAYTFGVGLLASQTYAPMAAVMAAGMVPALGMGLATFLAKDKFAQTEREAGKASFVLGLCFISEGAIPFAAKDPMRVIPCCMAGGALTGALSMLFGAKLMAPHGGLFVLLIPNAITPVFLYLVAIVAGTVVTGVTYAFLKNKAQEKAVTA</sequence>
<evidence type="ECO:0000256" key="2">
    <source>
        <dbReference type="ARBA" id="ARBA00004429"/>
    </source>
</evidence>
<dbReference type="NCBIfam" id="NF007984">
    <property type="entry name" value="PRK10712.1"/>
    <property type="match status" value="1"/>
</dbReference>
<organism evidence="17 18">
    <name type="scientific">Vibrio rumoiensis</name>
    <dbReference type="NCBI Taxonomy" id="76258"/>
    <lineage>
        <taxon>Bacteria</taxon>
        <taxon>Pseudomonadati</taxon>
        <taxon>Pseudomonadota</taxon>
        <taxon>Gammaproteobacteria</taxon>
        <taxon>Vibrionales</taxon>
        <taxon>Vibrionaceae</taxon>
        <taxon>Vibrio</taxon>
    </lineage>
</organism>
<evidence type="ECO:0000256" key="4">
    <source>
        <dbReference type="ARBA" id="ARBA00022448"/>
    </source>
</evidence>
<name>A0ABW7J1C5_9VIBR</name>
<feature type="transmembrane region" description="Helical" evidence="14">
    <location>
        <begin position="317"/>
        <end position="342"/>
    </location>
</feature>
<dbReference type="PANTHER" id="PTHR30505">
    <property type="entry name" value="FRUCTOSE-LIKE PERMEASE"/>
    <property type="match status" value="1"/>
</dbReference>
<protein>
    <recommendedName>
        <fullName evidence="3">protein-N(pi)-phosphohistidine--D-fructose phosphotransferase</fullName>
        <ecNumber evidence="3">2.7.1.202</ecNumber>
    </recommendedName>
</protein>
<keyword evidence="9" id="KW-0598">Phosphotransferase system</keyword>
<dbReference type="InterPro" id="IPR013014">
    <property type="entry name" value="PTS_EIIC_2"/>
</dbReference>
<proteinExistence type="predicted"/>
<feature type="domain" description="PTS EIIB type-2" evidence="15">
    <location>
        <begin position="1"/>
        <end position="98"/>
    </location>
</feature>
<feature type="transmembrane region" description="Helical" evidence="14">
    <location>
        <begin position="282"/>
        <end position="305"/>
    </location>
</feature>
<dbReference type="InterPro" id="IPR003501">
    <property type="entry name" value="PTS_EIIB_2/3"/>
</dbReference>
<dbReference type="EC" id="2.7.1.202" evidence="3"/>
<keyword evidence="10 14" id="KW-0812">Transmembrane</keyword>
<comment type="caution">
    <text evidence="17">The sequence shown here is derived from an EMBL/GenBank/DDBJ whole genome shotgun (WGS) entry which is preliminary data.</text>
</comment>
<evidence type="ECO:0000256" key="9">
    <source>
        <dbReference type="ARBA" id="ARBA00022683"/>
    </source>
</evidence>
<feature type="transmembrane region" description="Helical" evidence="14">
    <location>
        <begin position="476"/>
        <end position="496"/>
    </location>
</feature>
<feature type="transmembrane region" description="Helical" evidence="14">
    <location>
        <begin position="441"/>
        <end position="464"/>
    </location>
</feature>
<reference evidence="17 18" key="1">
    <citation type="submission" date="2024-10" db="EMBL/GenBank/DDBJ databases">
        <authorList>
            <person name="Yibar A."/>
            <person name="Saticioglu I.B."/>
            <person name="Duman M."/>
            <person name="Ajmi N."/>
            <person name="Gurler F."/>
            <person name="Ay H."/>
            <person name="Onuk E."/>
            <person name="Guler S."/>
            <person name="Romalde J.L."/>
        </authorList>
    </citation>
    <scope>NUCLEOTIDE SEQUENCE [LARGE SCALE GENOMIC DNA]</scope>
    <source>
        <strain evidence="17 18">14-MA-B</strain>
    </source>
</reference>
<feature type="transmembrane region" description="Helical" evidence="14">
    <location>
        <begin position="363"/>
        <end position="383"/>
    </location>
</feature>
<dbReference type="GO" id="GO:0016740">
    <property type="term" value="F:transferase activity"/>
    <property type="evidence" value="ECO:0007669"/>
    <property type="project" value="UniProtKB-KW"/>
</dbReference>
<keyword evidence="7" id="KW-0762">Sugar transport</keyword>
<evidence type="ECO:0000256" key="1">
    <source>
        <dbReference type="ARBA" id="ARBA00001401"/>
    </source>
</evidence>
<dbReference type="Gene3D" id="3.40.50.2300">
    <property type="match status" value="2"/>
</dbReference>
<dbReference type="InterPro" id="IPR050864">
    <property type="entry name" value="Bacterial_PTS_Sugar_Transport"/>
</dbReference>
<feature type="transmembrane region" description="Helical" evidence="14">
    <location>
        <begin position="544"/>
        <end position="565"/>
    </location>
</feature>
<dbReference type="InterPro" id="IPR013011">
    <property type="entry name" value="PTS_EIIB_2"/>
</dbReference>
<comment type="catalytic activity">
    <reaction evidence="1">
        <text>D-fructose(out) + N(pros)-phospho-L-histidyl-[protein] = D-fructose 1-phosphate(in) + L-histidyl-[protein]</text>
        <dbReference type="Rhea" id="RHEA:49252"/>
        <dbReference type="Rhea" id="RHEA-COMP:9745"/>
        <dbReference type="Rhea" id="RHEA-COMP:9746"/>
        <dbReference type="ChEBI" id="CHEBI:29979"/>
        <dbReference type="ChEBI" id="CHEBI:37721"/>
        <dbReference type="ChEBI" id="CHEBI:58674"/>
        <dbReference type="ChEBI" id="CHEBI:64837"/>
        <dbReference type="EC" id="2.7.1.202"/>
    </reaction>
</comment>
<evidence type="ECO:0000259" key="16">
    <source>
        <dbReference type="PROSITE" id="PS51104"/>
    </source>
</evidence>
<gene>
    <name evidence="17" type="primary">fruA</name>
    <name evidence="17" type="ORF">ACGRQ9_16010</name>
</gene>
<feature type="transmembrane region" description="Helical" evidence="14">
    <location>
        <begin position="251"/>
        <end position="270"/>
    </location>
</feature>
<dbReference type="InterPro" id="IPR003352">
    <property type="entry name" value="PTS_EIIC"/>
</dbReference>
<keyword evidence="8 17" id="KW-0808">Transferase</keyword>
<evidence type="ECO:0000256" key="5">
    <source>
        <dbReference type="ARBA" id="ARBA00022475"/>
    </source>
</evidence>
<keyword evidence="13 14" id="KW-0472">Membrane</keyword>
<dbReference type="NCBIfam" id="TIGR01427">
    <property type="entry name" value="PTS_IIC_fructo"/>
    <property type="match status" value="1"/>
</dbReference>
<dbReference type="SUPFAM" id="SSF52794">
    <property type="entry name" value="PTS system IIB component-like"/>
    <property type="match status" value="2"/>
</dbReference>
<dbReference type="EMBL" id="JBIHSN010000003">
    <property type="protein sequence ID" value="MFH0266949.1"/>
    <property type="molecule type" value="Genomic_DNA"/>
</dbReference>
<evidence type="ECO:0000259" key="15">
    <source>
        <dbReference type="PROSITE" id="PS51099"/>
    </source>
</evidence>
<dbReference type="Pfam" id="PF02378">
    <property type="entry name" value="PTS_EIIC"/>
    <property type="match status" value="1"/>
</dbReference>
<keyword evidence="18" id="KW-1185">Reference proteome</keyword>
<keyword evidence="12 14" id="KW-1133">Transmembrane helix</keyword>
<dbReference type="InterPro" id="IPR006327">
    <property type="entry name" value="PTS_IIC_fruc"/>
</dbReference>
<evidence type="ECO:0000256" key="3">
    <source>
        <dbReference type="ARBA" id="ARBA00012799"/>
    </source>
</evidence>
<dbReference type="PANTHER" id="PTHR30505:SF0">
    <property type="entry name" value="FRUCTOSE-LIKE PTS SYSTEM EIIBC COMPONENT-RELATED"/>
    <property type="match status" value="1"/>
</dbReference>
<evidence type="ECO:0000256" key="13">
    <source>
        <dbReference type="ARBA" id="ARBA00023136"/>
    </source>
</evidence>
<keyword evidence="5" id="KW-1003">Cell membrane</keyword>
<evidence type="ECO:0000256" key="7">
    <source>
        <dbReference type="ARBA" id="ARBA00022597"/>
    </source>
</evidence>
<feature type="transmembrane region" description="Helical" evidence="14">
    <location>
        <begin position="403"/>
        <end position="421"/>
    </location>
</feature>
<evidence type="ECO:0000256" key="11">
    <source>
        <dbReference type="ARBA" id="ARBA00022777"/>
    </source>
</evidence>
<dbReference type="CDD" id="cd05569">
    <property type="entry name" value="PTS_IIB_fructose"/>
    <property type="match status" value="2"/>
</dbReference>
<keyword evidence="11" id="KW-0418">Kinase</keyword>
<evidence type="ECO:0000256" key="6">
    <source>
        <dbReference type="ARBA" id="ARBA00022553"/>
    </source>
</evidence>
<evidence type="ECO:0000256" key="14">
    <source>
        <dbReference type="SAM" id="Phobius"/>
    </source>
</evidence>
<feature type="domain" description="PTS EIIB type-2" evidence="15">
    <location>
        <begin position="122"/>
        <end position="217"/>
    </location>
</feature>
<dbReference type="RefSeq" id="WP_394608533.1">
    <property type="nucleotide sequence ID" value="NZ_JBIHSJ010000004.1"/>
</dbReference>
<dbReference type="InterPro" id="IPR036095">
    <property type="entry name" value="PTS_EIIB-like_sf"/>
</dbReference>
<dbReference type="PROSITE" id="PS51104">
    <property type="entry name" value="PTS_EIIC_TYPE_2"/>
    <property type="match status" value="1"/>
</dbReference>
<evidence type="ECO:0000313" key="18">
    <source>
        <dbReference type="Proteomes" id="UP001607151"/>
    </source>
</evidence>
<dbReference type="NCBIfam" id="NF007783">
    <property type="entry name" value="PRK10474.1"/>
    <property type="match status" value="2"/>
</dbReference>
<feature type="transmembrane region" description="Helical" evidence="14">
    <location>
        <begin position="503"/>
        <end position="524"/>
    </location>
</feature>
<keyword evidence="6" id="KW-0597">Phosphoprotein</keyword>